<accession>A0AAV4J882</accession>
<dbReference type="AlphaFoldDB" id="A0AAV4J882"/>
<sequence>MKRKSLDSENCIFCEKGHGHEKLSSVQSFEQDSNIRTMATELQGAEILTRVSGGDMIATEAKYHLSCLNKLRNRYRSFLRKQKQQPENDDDRVNESRAFEELLAFIEESVISGVFRV</sequence>
<comment type="caution">
    <text evidence="1">The sequence shown here is derived from an EMBL/GenBank/DDBJ whole genome shotgun (WGS) entry which is preliminary data.</text>
</comment>
<dbReference type="PANTHER" id="PTHR47018">
    <property type="entry name" value="CXC DOMAIN-CONTAINING PROTEIN-RELATED"/>
    <property type="match status" value="1"/>
</dbReference>
<dbReference type="EMBL" id="BMAT01003035">
    <property type="protein sequence ID" value="GFS19007.1"/>
    <property type="molecule type" value="Genomic_DNA"/>
</dbReference>
<protein>
    <submittedName>
        <fullName evidence="1">Uncharacterized protein</fullName>
    </submittedName>
</protein>
<evidence type="ECO:0000313" key="1">
    <source>
        <dbReference type="EMBL" id="GFS19007.1"/>
    </source>
</evidence>
<name>A0AAV4J882_9GAST</name>
<organism evidence="1 2">
    <name type="scientific">Elysia marginata</name>
    <dbReference type="NCBI Taxonomy" id="1093978"/>
    <lineage>
        <taxon>Eukaryota</taxon>
        <taxon>Metazoa</taxon>
        <taxon>Spiralia</taxon>
        <taxon>Lophotrochozoa</taxon>
        <taxon>Mollusca</taxon>
        <taxon>Gastropoda</taxon>
        <taxon>Heterobranchia</taxon>
        <taxon>Euthyneura</taxon>
        <taxon>Panpulmonata</taxon>
        <taxon>Sacoglossa</taxon>
        <taxon>Placobranchoidea</taxon>
        <taxon>Plakobranchidae</taxon>
        <taxon>Elysia</taxon>
    </lineage>
</organism>
<dbReference type="PANTHER" id="PTHR47018:SF2">
    <property type="entry name" value="TESMIN_TSO1-LIKE CXC DOMAIN-CONTAINING PROTEIN"/>
    <property type="match status" value="1"/>
</dbReference>
<proteinExistence type="predicted"/>
<evidence type="ECO:0000313" key="2">
    <source>
        <dbReference type="Proteomes" id="UP000762676"/>
    </source>
</evidence>
<reference evidence="1 2" key="1">
    <citation type="journal article" date="2021" name="Elife">
        <title>Chloroplast acquisition without the gene transfer in kleptoplastic sea slugs, Plakobranchus ocellatus.</title>
        <authorList>
            <person name="Maeda T."/>
            <person name="Takahashi S."/>
            <person name="Yoshida T."/>
            <person name="Shimamura S."/>
            <person name="Takaki Y."/>
            <person name="Nagai Y."/>
            <person name="Toyoda A."/>
            <person name="Suzuki Y."/>
            <person name="Arimoto A."/>
            <person name="Ishii H."/>
            <person name="Satoh N."/>
            <person name="Nishiyama T."/>
            <person name="Hasebe M."/>
            <person name="Maruyama T."/>
            <person name="Minagawa J."/>
            <person name="Obokata J."/>
            <person name="Shigenobu S."/>
        </authorList>
    </citation>
    <scope>NUCLEOTIDE SEQUENCE [LARGE SCALE GENOMIC DNA]</scope>
</reference>
<keyword evidence="2" id="KW-1185">Reference proteome</keyword>
<gene>
    <name evidence="1" type="ORF">ElyMa_001536100</name>
</gene>
<dbReference type="Proteomes" id="UP000762676">
    <property type="component" value="Unassembled WGS sequence"/>
</dbReference>